<dbReference type="GO" id="GO:0015969">
    <property type="term" value="P:guanosine tetraphosphate metabolic process"/>
    <property type="evidence" value="ECO:0007669"/>
    <property type="project" value="InterPro"/>
</dbReference>
<dbReference type="PROSITE" id="PS50082">
    <property type="entry name" value="WD_REPEATS_2"/>
    <property type="match status" value="1"/>
</dbReference>
<dbReference type="InterPro" id="IPR019775">
    <property type="entry name" value="WD40_repeat_CS"/>
</dbReference>
<accession>A0A8H4KNJ2</accession>
<name>A0A8H4KNJ2_9HYPO</name>
<reference evidence="5" key="1">
    <citation type="submission" date="2020-01" db="EMBL/GenBank/DDBJ databases">
        <title>Identification and distribution of gene clusters putatively required for synthesis of sphingolipid metabolism inhibitors in phylogenetically diverse species of the filamentous fungus Fusarium.</title>
        <authorList>
            <person name="Kim H.-S."/>
            <person name="Busman M."/>
            <person name="Brown D.W."/>
            <person name="Divon H."/>
            <person name="Uhlig S."/>
            <person name="Proctor R.H."/>
        </authorList>
    </citation>
    <scope>NUCLEOTIDE SEQUENCE</scope>
    <source>
        <strain evidence="5">NRRL 53441</strain>
    </source>
</reference>
<dbReference type="InterPro" id="IPR056884">
    <property type="entry name" value="NPHP3-like_N"/>
</dbReference>
<dbReference type="SMART" id="SM00954">
    <property type="entry name" value="RelA_SpoT"/>
    <property type="match status" value="1"/>
</dbReference>
<keyword evidence="1 3" id="KW-0853">WD repeat</keyword>
<dbReference type="Gene3D" id="2.130.10.10">
    <property type="entry name" value="YVTN repeat-like/Quinoprotein amine dehydrogenase"/>
    <property type="match status" value="2"/>
</dbReference>
<dbReference type="InterPro" id="IPR007685">
    <property type="entry name" value="RelA_SpoT"/>
</dbReference>
<protein>
    <submittedName>
        <fullName evidence="5">Vegetative incompatibility protein het-e-1</fullName>
    </submittedName>
</protein>
<dbReference type="SUPFAM" id="SSF52540">
    <property type="entry name" value="P-loop containing nucleoside triphosphate hydrolases"/>
    <property type="match status" value="1"/>
</dbReference>
<dbReference type="InterPro" id="IPR001680">
    <property type="entry name" value="WD40_rpt"/>
</dbReference>
<dbReference type="Pfam" id="PF00400">
    <property type="entry name" value="WD40"/>
    <property type="match status" value="1"/>
</dbReference>
<dbReference type="EMBL" id="JAADJG010000162">
    <property type="protein sequence ID" value="KAF4453131.1"/>
    <property type="molecule type" value="Genomic_DNA"/>
</dbReference>
<dbReference type="SUPFAM" id="SSF82171">
    <property type="entry name" value="DPP6 N-terminal domain-like"/>
    <property type="match status" value="1"/>
</dbReference>
<sequence>MNQSSGLRTAHEISLATYIQRLINDAPNDQDVKTSFVEYFWGSVEQYYDEMRLRLLEYCKAEIKVPVTFESRVKSQRSIRKSIERREKAGELYDNLGEIIRDVHDLMGIRIIVDFTPHLEDVNKWVERTFRQDKKPNVFSAERESGHQWTAWFGAYQCWNHHISIIPGGSSDLEPYREVMFEIQITCLSERLYNKLAHPLLYKGAPGSISRKDEMVIDMAHSMSLCYSMCLLYFQDELQDPELINAMKQAASSSSPKINNGKDGSSHLIELMSQNKTFSPKIPLSFLKDGSLQKKINRQDLVSLLDFPHDELASKDMIWAQMRNIVEEAIHNANKPQIFLPEVPTARFDNKEIQESPRCHEGTRISILRDIESWINDTKTSETMLWLFGPAGTGKSTIACTVASQYESEDMLAASYFFRRGSEDSDRNGTARLFPTIANQLAVYIPRFRVLLAHSLKQSHCKPEETKDRGLEKQFDMLIQKPLSGLHMKGNKRNVIVIDALDECNEIGNIRHVVELFSSLRGPAQSWLRVVFTSREAIPIRITFQTLHYISLPLQGGSVEETERDIEKYLETNLARIKTEKSIEGEWPQRCDLEALVRRATSPSPLFIYAATFLRYIHNEQGTKDTIRLFQRWMRQCDQKMSQLGALYRPILEDALPSHHGNNDDDDDCDDDGESDLMKFLAAIACAVTPLSTKAWSAFLSISLNSIKHWLGNLHPVLHQPGDHDESIKIIHDSFRDYLLSKKGPGESRFRQDFFGSHFKLAEECVKRLSQTNSPFAPLSLIQDVHKPQDLGMEQHDRAVFNLRTCINDDLKYACRHWCQHWLESTKFDNAVCGKMESFIRQHIISWVEILAIMYEYKEALYAIYRLRKKVMEFNGQRSSPLSDVLTDVQTFLVGQEDILAEYPLQTCLSALAFWPSNSQIKPAPFATQLHFIRNSMGEPSQWLPQLKQVIHGHRDNSCFAVSVHDQILLQHNYHGLELWDAREGVCLRKYTLLEGEIIDVAFCQDGKSFVSICSQGQIVVWDTETGCRRSQSKFEGLIVKVAISAVQSLLVVVSEASSQDGLARLGLWDFEGEKDLGELNCGRRRIYDFADIVLSPDGTKVAVHMWSDKVFVWDTITKVCYRSLDLRFEFSGPCICFSACGEWLVAATNRNSLTWWKFKSDICQTVSLPSGYIGKAIKAISFLPRTNDFLVMDWSTTNSGSKTFHRPGQIKAIALSSNNRTVATSSDNHTLLLWDLQSKKGSLDLSKRGDLAAETMTFSPDGKFLAVLSGNRFEVWRIDIDSKPILKLDSLLPDFSQVDDHSVSISGGGTFSKILIQPLTPGEGMSLTLSGDGTEWNMETEIRLWREGRWALAERSISCSREWISYTDCEGFTRDFFHIPYRHLNQQLACNGNMVVMGNFDGELAMLDFDLELLEQYSQDLSNLEQLKDRSPYISDLEDSVEYSQVKLNVEDSYSILRFLQSEN</sequence>
<dbReference type="InterPro" id="IPR027417">
    <property type="entry name" value="P-loop_NTPase"/>
</dbReference>
<dbReference type="Pfam" id="PF24883">
    <property type="entry name" value="NPHP3_N"/>
    <property type="match status" value="1"/>
</dbReference>
<dbReference type="Gene3D" id="3.40.50.300">
    <property type="entry name" value="P-loop containing nucleotide triphosphate hydrolases"/>
    <property type="match status" value="1"/>
</dbReference>
<dbReference type="SUPFAM" id="SSF81301">
    <property type="entry name" value="Nucleotidyltransferase"/>
    <property type="match status" value="1"/>
</dbReference>
<evidence type="ECO:0000256" key="2">
    <source>
        <dbReference type="ARBA" id="ARBA00022737"/>
    </source>
</evidence>
<gene>
    <name evidence="5" type="ORF">F53441_4128</name>
</gene>
<dbReference type="PROSITE" id="PS00678">
    <property type="entry name" value="WD_REPEATS_1"/>
    <property type="match status" value="1"/>
</dbReference>
<evidence type="ECO:0000313" key="6">
    <source>
        <dbReference type="Proteomes" id="UP000605986"/>
    </source>
</evidence>
<evidence type="ECO:0000256" key="1">
    <source>
        <dbReference type="ARBA" id="ARBA00022574"/>
    </source>
</evidence>
<dbReference type="InterPro" id="IPR043519">
    <property type="entry name" value="NT_sf"/>
</dbReference>
<dbReference type="SMART" id="SM00320">
    <property type="entry name" value="WD40"/>
    <property type="match status" value="4"/>
</dbReference>
<feature type="domain" description="RelA/SpoT" evidence="4">
    <location>
        <begin position="71"/>
        <end position="208"/>
    </location>
</feature>
<keyword evidence="2" id="KW-0677">Repeat</keyword>
<evidence type="ECO:0000259" key="4">
    <source>
        <dbReference type="SMART" id="SM00954"/>
    </source>
</evidence>
<organism evidence="5 6">
    <name type="scientific">Fusarium austroafricanum</name>
    <dbReference type="NCBI Taxonomy" id="2364996"/>
    <lineage>
        <taxon>Eukaryota</taxon>
        <taxon>Fungi</taxon>
        <taxon>Dikarya</taxon>
        <taxon>Ascomycota</taxon>
        <taxon>Pezizomycotina</taxon>
        <taxon>Sordariomycetes</taxon>
        <taxon>Hypocreomycetidae</taxon>
        <taxon>Hypocreales</taxon>
        <taxon>Nectriaceae</taxon>
        <taxon>Fusarium</taxon>
        <taxon>Fusarium concolor species complex</taxon>
    </lineage>
</organism>
<dbReference type="Pfam" id="PF04607">
    <property type="entry name" value="RelA_SpoT"/>
    <property type="match status" value="1"/>
</dbReference>
<dbReference type="PANTHER" id="PTHR10039">
    <property type="entry name" value="AMELOGENIN"/>
    <property type="match status" value="1"/>
</dbReference>
<evidence type="ECO:0000313" key="5">
    <source>
        <dbReference type="EMBL" id="KAF4453131.1"/>
    </source>
</evidence>
<feature type="repeat" description="WD" evidence="3">
    <location>
        <begin position="1211"/>
        <end position="1245"/>
    </location>
</feature>
<dbReference type="Gene3D" id="3.30.460.10">
    <property type="entry name" value="Beta Polymerase, domain 2"/>
    <property type="match status" value="1"/>
</dbReference>
<dbReference type="OrthoDB" id="538223at2759"/>
<comment type="caution">
    <text evidence="5">The sequence shown here is derived from an EMBL/GenBank/DDBJ whole genome shotgun (WGS) entry which is preliminary data.</text>
</comment>
<evidence type="ECO:0000256" key="3">
    <source>
        <dbReference type="PROSITE-ProRule" id="PRU00221"/>
    </source>
</evidence>
<dbReference type="Proteomes" id="UP000605986">
    <property type="component" value="Unassembled WGS sequence"/>
</dbReference>
<proteinExistence type="predicted"/>
<dbReference type="PANTHER" id="PTHR10039:SF14">
    <property type="entry name" value="NACHT DOMAIN-CONTAINING PROTEIN"/>
    <property type="match status" value="1"/>
</dbReference>
<keyword evidence="6" id="KW-1185">Reference proteome</keyword>
<dbReference type="InterPro" id="IPR015943">
    <property type="entry name" value="WD40/YVTN_repeat-like_dom_sf"/>
</dbReference>